<proteinExistence type="predicted"/>
<organism evidence="3 4">
    <name type="scientific">Bacillus fungorum</name>
    <dbReference type="NCBI Taxonomy" id="2039284"/>
    <lineage>
        <taxon>Bacteria</taxon>
        <taxon>Bacillati</taxon>
        <taxon>Bacillota</taxon>
        <taxon>Bacilli</taxon>
        <taxon>Bacillales</taxon>
        <taxon>Bacillaceae</taxon>
        <taxon>Bacillus</taxon>
    </lineage>
</organism>
<evidence type="ECO:0000256" key="2">
    <source>
        <dbReference type="SAM" id="Phobius"/>
    </source>
</evidence>
<keyword evidence="4" id="KW-1185">Reference proteome</keyword>
<name>A0A2G6Q7I9_9BACI</name>
<feature type="region of interest" description="Disordered" evidence="1">
    <location>
        <begin position="116"/>
        <end position="139"/>
    </location>
</feature>
<sequence>MDKISNIDDLLEVFTSGYGHKFLMILLVLFTFLIMLRIYVWWFRRSIGYYGGGGYDYSSNTMGATSSNNKKVNLEKSFNASNLNRHSLVVGKTSSGMTELFNSGILNSSTNDDASCSHRNHDTGTIGSGDSGNFDGGGY</sequence>
<evidence type="ECO:0000313" key="4">
    <source>
        <dbReference type="Proteomes" id="UP000228484"/>
    </source>
</evidence>
<feature type="transmembrane region" description="Helical" evidence="2">
    <location>
        <begin position="22"/>
        <end position="42"/>
    </location>
</feature>
<protein>
    <submittedName>
        <fullName evidence="3">Uncharacterized protein</fullName>
    </submittedName>
</protein>
<keyword evidence="2" id="KW-0472">Membrane</keyword>
<gene>
    <name evidence="3" type="ORF">CO726_24880</name>
</gene>
<comment type="caution">
    <text evidence="3">The sequence shown here is derived from an EMBL/GenBank/DDBJ whole genome shotgun (WGS) entry which is preliminary data.</text>
</comment>
<evidence type="ECO:0000256" key="1">
    <source>
        <dbReference type="SAM" id="MobiDB-lite"/>
    </source>
</evidence>
<reference evidence="3 4" key="1">
    <citation type="submission" date="2017-09" db="EMBL/GenBank/DDBJ databases">
        <title>Biocontrol bacteria screening and application from spent mushroom substrate.</title>
        <authorList>
            <person name="Sun X."/>
        </authorList>
    </citation>
    <scope>NUCLEOTIDE SEQUENCE [LARGE SCALE GENOMIC DNA]</scope>
    <source>
        <strain evidence="3 4">100374</strain>
    </source>
</reference>
<dbReference type="AlphaFoldDB" id="A0A2G6Q7I9"/>
<dbReference type="Proteomes" id="UP000228484">
    <property type="component" value="Unassembled WGS sequence"/>
</dbReference>
<keyword evidence="2" id="KW-0812">Transmembrane</keyword>
<evidence type="ECO:0000313" key="3">
    <source>
        <dbReference type="EMBL" id="PIE92804.1"/>
    </source>
</evidence>
<feature type="compositionally biased region" description="Gly residues" evidence="1">
    <location>
        <begin position="126"/>
        <end position="139"/>
    </location>
</feature>
<dbReference type="RefSeq" id="WP_099686036.1">
    <property type="nucleotide sequence ID" value="NZ_NWUW01000026.1"/>
</dbReference>
<dbReference type="EMBL" id="NWUW01000026">
    <property type="protein sequence ID" value="PIE92804.1"/>
    <property type="molecule type" value="Genomic_DNA"/>
</dbReference>
<keyword evidence="2" id="KW-1133">Transmembrane helix</keyword>
<accession>A0A2G6Q7I9</accession>